<name>A0A0D0D1J5_9AGAM</name>
<sequence>MAALYGRTSKLSDPLDDRSDRCLRATRLYQEASEGSCLHCICPSLKEPKCLGSLVSCKRGLDAYSSSLRRAAPPPVHWQPSFPLVHGFVRPFLQHPVEPLQVRSFAPGGTPATPSQHKSP</sequence>
<dbReference type="EMBL" id="KN826993">
    <property type="protein sequence ID" value="KIK77426.1"/>
    <property type="molecule type" value="Genomic_DNA"/>
</dbReference>
<gene>
    <name evidence="1" type="ORF">PAXRUDRAFT_379252</name>
</gene>
<organism evidence="1 2">
    <name type="scientific">Paxillus rubicundulus Ve08.2h10</name>
    <dbReference type="NCBI Taxonomy" id="930991"/>
    <lineage>
        <taxon>Eukaryota</taxon>
        <taxon>Fungi</taxon>
        <taxon>Dikarya</taxon>
        <taxon>Basidiomycota</taxon>
        <taxon>Agaricomycotina</taxon>
        <taxon>Agaricomycetes</taxon>
        <taxon>Agaricomycetidae</taxon>
        <taxon>Boletales</taxon>
        <taxon>Paxilineae</taxon>
        <taxon>Paxillaceae</taxon>
        <taxon>Paxillus</taxon>
    </lineage>
</organism>
<keyword evidence="2" id="KW-1185">Reference proteome</keyword>
<dbReference type="HOGENOM" id="CLU_2050381_0_0_1"/>
<dbReference type="Proteomes" id="UP000054538">
    <property type="component" value="Unassembled WGS sequence"/>
</dbReference>
<reference evidence="1 2" key="1">
    <citation type="submission" date="2014-04" db="EMBL/GenBank/DDBJ databases">
        <authorList>
            <consortium name="DOE Joint Genome Institute"/>
            <person name="Kuo A."/>
            <person name="Kohler A."/>
            <person name="Jargeat P."/>
            <person name="Nagy L.G."/>
            <person name="Floudas D."/>
            <person name="Copeland A."/>
            <person name="Barry K.W."/>
            <person name="Cichocki N."/>
            <person name="Veneault-Fourrey C."/>
            <person name="LaButti K."/>
            <person name="Lindquist E.A."/>
            <person name="Lipzen A."/>
            <person name="Lundell T."/>
            <person name="Morin E."/>
            <person name="Murat C."/>
            <person name="Sun H."/>
            <person name="Tunlid A."/>
            <person name="Henrissat B."/>
            <person name="Grigoriev I.V."/>
            <person name="Hibbett D.S."/>
            <person name="Martin F."/>
            <person name="Nordberg H.P."/>
            <person name="Cantor M.N."/>
            <person name="Hua S.X."/>
        </authorList>
    </citation>
    <scope>NUCLEOTIDE SEQUENCE [LARGE SCALE GENOMIC DNA]</scope>
    <source>
        <strain evidence="1 2">Ve08.2h10</strain>
    </source>
</reference>
<evidence type="ECO:0000313" key="2">
    <source>
        <dbReference type="Proteomes" id="UP000054538"/>
    </source>
</evidence>
<dbReference type="AlphaFoldDB" id="A0A0D0D1J5"/>
<dbReference type="InParanoid" id="A0A0D0D1J5"/>
<reference evidence="2" key="2">
    <citation type="submission" date="2015-01" db="EMBL/GenBank/DDBJ databases">
        <title>Evolutionary Origins and Diversification of the Mycorrhizal Mutualists.</title>
        <authorList>
            <consortium name="DOE Joint Genome Institute"/>
            <consortium name="Mycorrhizal Genomics Consortium"/>
            <person name="Kohler A."/>
            <person name="Kuo A."/>
            <person name="Nagy L.G."/>
            <person name="Floudas D."/>
            <person name="Copeland A."/>
            <person name="Barry K.W."/>
            <person name="Cichocki N."/>
            <person name="Veneault-Fourrey C."/>
            <person name="LaButti K."/>
            <person name="Lindquist E.A."/>
            <person name="Lipzen A."/>
            <person name="Lundell T."/>
            <person name="Morin E."/>
            <person name="Murat C."/>
            <person name="Riley R."/>
            <person name="Ohm R."/>
            <person name="Sun H."/>
            <person name="Tunlid A."/>
            <person name="Henrissat B."/>
            <person name="Grigoriev I.V."/>
            <person name="Hibbett D.S."/>
            <person name="Martin F."/>
        </authorList>
    </citation>
    <scope>NUCLEOTIDE SEQUENCE [LARGE SCALE GENOMIC DNA]</scope>
    <source>
        <strain evidence="2">Ve08.2h10</strain>
    </source>
</reference>
<accession>A0A0D0D1J5</accession>
<proteinExistence type="predicted"/>
<evidence type="ECO:0000313" key="1">
    <source>
        <dbReference type="EMBL" id="KIK77426.1"/>
    </source>
</evidence>
<protein>
    <submittedName>
        <fullName evidence="1">Uncharacterized protein</fullName>
    </submittedName>
</protein>